<accession>A0A3M7Q500</accession>
<dbReference type="EMBL" id="REGN01007451">
    <property type="protein sequence ID" value="RNA06272.1"/>
    <property type="molecule type" value="Genomic_DNA"/>
</dbReference>
<organism evidence="1 2">
    <name type="scientific">Brachionus plicatilis</name>
    <name type="common">Marine rotifer</name>
    <name type="synonym">Brachionus muelleri</name>
    <dbReference type="NCBI Taxonomy" id="10195"/>
    <lineage>
        <taxon>Eukaryota</taxon>
        <taxon>Metazoa</taxon>
        <taxon>Spiralia</taxon>
        <taxon>Gnathifera</taxon>
        <taxon>Rotifera</taxon>
        <taxon>Eurotatoria</taxon>
        <taxon>Monogononta</taxon>
        <taxon>Pseudotrocha</taxon>
        <taxon>Ploima</taxon>
        <taxon>Brachionidae</taxon>
        <taxon>Brachionus</taxon>
    </lineage>
</organism>
<comment type="caution">
    <text evidence="1">The sequence shown here is derived from an EMBL/GenBank/DDBJ whole genome shotgun (WGS) entry which is preliminary data.</text>
</comment>
<gene>
    <name evidence="1" type="ORF">BpHYR1_011153</name>
</gene>
<dbReference type="InterPro" id="IPR036691">
    <property type="entry name" value="Endo/exonu/phosph_ase_sf"/>
</dbReference>
<evidence type="ECO:0000313" key="1">
    <source>
        <dbReference type="EMBL" id="RNA06272.1"/>
    </source>
</evidence>
<keyword evidence="2" id="KW-1185">Reference proteome</keyword>
<dbReference type="AlphaFoldDB" id="A0A3M7Q500"/>
<evidence type="ECO:0000313" key="2">
    <source>
        <dbReference type="Proteomes" id="UP000276133"/>
    </source>
</evidence>
<dbReference type="Gene3D" id="3.60.10.10">
    <property type="entry name" value="Endonuclease/exonuclease/phosphatase"/>
    <property type="match status" value="1"/>
</dbReference>
<name>A0A3M7Q500_BRAPC</name>
<evidence type="ECO:0008006" key="3">
    <source>
        <dbReference type="Google" id="ProtNLM"/>
    </source>
</evidence>
<proteinExistence type="predicted"/>
<protein>
    <recommendedName>
        <fullName evidence="3">RNA-directed DNA polymerase from mobile element jockey-like</fullName>
    </recommendedName>
</protein>
<dbReference type="Proteomes" id="UP000276133">
    <property type="component" value="Unassembled WGS sequence"/>
</dbReference>
<feature type="non-terminal residue" evidence="1">
    <location>
        <position position="145"/>
    </location>
</feature>
<sequence>MNLLNETNKNLKDFIISNGLVNYVTETTRTMTKFYQNACESKTTSTLIDVVLHNGTLVKDCKVFKCSFSDHDLISIKLTFPPKKKNRLFITGRKLNEASLSTITYEINKLNLKNMYSEIIEQMWQRFKTSISQITDKYAPETKIY</sequence>
<reference evidence="1 2" key="1">
    <citation type="journal article" date="2018" name="Sci. Rep.">
        <title>Genomic signatures of local adaptation to the degree of environmental predictability in rotifers.</title>
        <authorList>
            <person name="Franch-Gras L."/>
            <person name="Hahn C."/>
            <person name="Garcia-Roger E.M."/>
            <person name="Carmona M.J."/>
            <person name="Serra M."/>
            <person name="Gomez A."/>
        </authorList>
    </citation>
    <scope>NUCLEOTIDE SEQUENCE [LARGE SCALE GENOMIC DNA]</scope>
    <source>
        <strain evidence="1">HYR1</strain>
    </source>
</reference>